<gene>
    <name evidence="2" type="ORF">SDC9_54174</name>
</gene>
<feature type="domain" description="PhnB-like" evidence="1">
    <location>
        <begin position="6"/>
        <end position="136"/>
    </location>
</feature>
<dbReference type="CDD" id="cd06588">
    <property type="entry name" value="PhnB_like"/>
    <property type="match status" value="1"/>
</dbReference>
<evidence type="ECO:0000313" key="2">
    <source>
        <dbReference type="EMBL" id="MPM07865.1"/>
    </source>
</evidence>
<proteinExistence type="predicted"/>
<name>A0A644WVC0_9ZZZZ</name>
<organism evidence="2">
    <name type="scientific">bioreactor metagenome</name>
    <dbReference type="NCBI Taxonomy" id="1076179"/>
    <lineage>
        <taxon>unclassified sequences</taxon>
        <taxon>metagenomes</taxon>
        <taxon>ecological metagenomes</taxon>
    </lineage>
</organism>
<dbReference type="SUPFAM" id="SSF54593">
    <property type="entry name" value="Glyoxalase/Bleomycin resistance protein/Dihydroxybiphenyl dioxygenase"/>
    <property type="match status" value="1"/>
</dbReference>
<dbReference type="Pfam" id="PF06983">
    <property type="entry name" value="3-dmu-9_3-mt"/>
    <property type="match status" value="1"/>
</dbReference>
<sequence>MTTTNIYLSFNGNCEEAFLFYKSVFGGEFNYLGYYRDMPSKEPLPAHIAAKVMHVGLPIGGETMLMGDDASPFFGGKQVITGTNVSIMITPDSEAEARRIFENLSAGGTIQQSLAVQFWGDLFGSFTDKFGIQWKIAFPMK</sequence>
<protein>
    <recommendedName>
        <fullName evidence="1">PhnB-like domain-containing protein</fullName>
    </recommendedName>
</protein>
<dbReference type="PANTHER" id="PTHR33990:SF1">
    <property type="entry name" value="PROTEIN YJDN"/>
    <property type="match status" value="1"/>
</dbReference>
<dbReference type="Gene3D" id="3.10.180.10">
    <property type="entry name" value="2,3-Dihydroxybiphenyl 1,2-Dioxygenase, domain 1"/>
    <property type="match status" value="1"/>
</dbReference>
<dbReference type="InterPro" id="IPR029068">
    <property type="entry name" value="Glyas_Bleomycin-R_OHBP_Dase"/>
</dbReference>
<accession>A0A644WVC0</accession>
<dbReference type="InterPro" id="IPR028973">
    <property type="entry name" value="PhnB-like"/>
</dbReference>
<reference evidence="2" key="1">
    <citation type="submission" date="2019-08" db="EMBL/GenBank/DDBJ databases">
        <authorList>
            <person name="Kucharzyk K."/>
            <person name="Murdoch R.W."/>
            <person name="Higgins S."/>
            <person name="Loffler F."/>
        </authorList>
    </citation>
    <scope>NUCLEOTIDE SEQUENCE</scope>
</reference>
<dbReference type="PANTHER" id="PTHR33990">
    <property type="entry name" value="PROTEIN YJDN-RELATED"/>
    <property type="match status" value="1"/>
</dbReference>
<dbReference type="EMBL" id="VSSQ01001384">
    <property type="protein sequence ID" value="MPM07865.1"/>
    <property type="molecule type" value="Genomic_DNA"/>
</dbReference>
<evidence type="ECO:0000259" key="1">
    <source>
        <dbReference type="Pfam" id="PF06983"/>
    </source>
</evidence>
<comment type="caution">
    <text evidence="2">The sequence shown here is derived from an EMBL/GenBank/DDBJ whole genome shotgun (WGS) entry which is preliminary data.</text>
</comment>
<dbReference type="AlphaFoldDB" id="A0A644WVC0"/>